<dbReference type="Proteomes" id="UP000244880">
    <property type="component" value="Unassembled WGS sequence"/>
</dbReference>
<evidence type="ECO:0000313" key="3">
    <source>
        <dbReference type="Proteomes" id="UP000244880"/>
    </source>
</evidence>
<gene>
    <name evidence="2" type="ORF">ASD8599_01784</name>
</gene>
<keyword evidence="3" id="KW-1185">Reference proteome</keyword>
<name>A0A2R8BDB9_9RHOB</name>
<dbReference type="EMBL" id="OMOR01000001">
    <property type="protein sequence ID" value="SPH21043.1"/>
    <property type="molecule type" value="Genomic_DNA"/>
</dbReference>
<dbReference type="AlphaFoldDB" id="A0A2R8BDB9"/>
<dbReference type="RefSeq" id="WP_108828172.1">
    <property type="nucleotide sequence ID" value="NZ_OMOR01000001.1"/>
</dbReference>
<protein>
    <submittedName>
        <fullName evidence="2">Uncharacterized protein</fullName>
    </submittedName>
</protein>
<reference evidence="2 3" key="1">
    <citation type="submission" date="2018-03" db="EMBL/GenBank/DDBJ databases">
        <authorList>
            <person name="Keele B.F."/>
        </authorList>
    </citation>
    <scope>NUCLEOTIDE SEQUENCE [LARGE SCALE GENOMIC DNA]</scope>
    <source>
        <strain evidence="2 3">CECT 8599</strain>
    </source>
</reference>
<feature type="region of interest" description="Disordered" evidence="1">
    <location>
        <begin position="582"/>
        <end position="603"/>
    </location>
</feature>
<sequence length="603" mass="67232">MSDTAHQVKDAKGYVDKVQKGAKAISDAAKAAKKLQDEGATLSELKSAVATLTWMSKVSAGLGALSVGLSIVQSFLPDVPTVEDQILDTVNRLEGEVASLRADMERRFEKNALLADVRVREERLKDHYASIERAIGHWKNIGQDTVALKAKGGSDKRLEKSIKNNTNDLLNAPTVTGVENALIAIHDELVGKHGKSLPQLCFDKCYGDIRPVSAITAKLTKYAENAALCLTVISALRDGEPVVDAEQASEAADREYRLTARLQRMNDACQKICKNCLNLDTLMVETDRFVTDNLDDWNLSMSNTRGAAHNCVMALADQWPAWNFTAIVYPALPGRDHSSWHAGVGRRGTIKRTRTKDLDEKDHARLLIYYAPRGRSQKVTPKMTSQVSEHDPQTTFTSFSRMISGIVTELDGRKTEVLSPLMKFIELWPRFQQFHPKEMAEKYLELLMGRSDPKVDRSWHGSMVWAGRMLDEWQILHHNYPEGDDGLSKFMAICTQNETEIYRPKWVRQYAGYGNSEYVEAEGPFDPDAPTKIGDVNYTRQGTITYNGVCTVLVRPDAILTHDEWASAKEALKKLREMTGDDDRIDLPGLGSDTLHPGNPGPF</sequence>
<organism evidence="2 3">
    <name type="scientific">Ascidiaceihabitans donghaensis</name>
    <dbReference type="NCBI Taxonomy" id="1510460"/>
    <lineage>
        <taxon>Bacteria</taxon>
        <taxon>Pseudomonadati</taxon>
        <taxon>Pseudomonadota</taxon>
        <taxon>Alphaproteobacteria</taxon>
        <taxon>Rhodobacterales</taxon>
        <taxon>Paracoccaceae</taxon>
        <taxon>Ascidiaceihabitans</taxon>
    </lineage>
</organism>
<evidence type="ECO:0000256" key="1">
    <source>
        <dbReference type="SAM" id="MobiDB-lite"/>
    </source>
</evidence>
<proteinExistence type="predicted"/>
<evidence type="ECO:0000313" key="2">
    <source>
        <dbReference type="EMBL" id="SPH21043.1"/>
    </source>
</evidence>
<accession>A0A2R8BDB9</accession>